<keyword evidence="2" id="KW-0808">Transferase</keyword>
<dbReference type="Pfam" id="PF13692">
    <property type="entry name" value="Glyco_trans_1_4"/>
    <property type="match status" value="1"/>
</dbReference>
<name>A0A7M1UQU3_9CREN</name>
<dbReference type="Gene3D" id="3.40.50.2000">
    <property type="entry name" value="Glycogen Phosphorylase B"/>
    <property type="match status" value="1"/>
</dbReference>
<evidence type="ECO:0000256" key="1">
    <source>
        <dbReference type="SAM" id="Phobius"/>
    </source>
</evidence>
<keyword evidence="3" id="KW-1185">Reference proteome</keyword>
<gene>
    <name evidence="2" type="ORF">IMZ38_01125</name>
</gene>
<dbReference type="GO" id="GO:0016740">
    <property type="term" value="F:transferase activity"/>
    <property type="evidence" value="ECO:0007669"/>
    <property type="project" value="UniProtKB-KW"/>
</dbReference>
<dbReference type="EMBL" id="CP063144">
    <property type="protein sequence ID" value="QOR94571.1"/>
    <property type="molecule type" value="Genomic_DNA"/>
</dbReference>
<reference evidence="2 3" key="1">
    <citation type="submission" date="2020-10" db="EMBL/GenBank/DDBJ databases">
        <title>Complete genome sequence of Thermosphaera aggregans strain 3507.</title>
        <authorList>
            <person name="Zayulina K.S."/>
            <person name="Elcheninov A.G."/>
            <person name="Toshchakov S.V."/>
            <person name="Kublanov I.V."/>
            <person name="Kochetkova T.V."/>
        </authorList>
    </citation>
    <scope>NUCLEOTIDE SEQUENCE [LARGE SCALE GENOMIC DNA]</scope>
    <source>
        <strain evidence="2 3">3507</strain>
    </source>
</reference>
<keyword evidence="1" id="KW-0472">Membrane</keyword>
<feature type="transmembrane region" description="Helical" evidence="1">
    <location>
        <begin position="54"/>
        <end position="73"/>
    </location>
</feature>
<keyword evidence="1" id="KW-0812">Transmembrane</keyword>
<protein>
    <submittedName>
        <fullName evidence="2">Glycosyltransferase</fullName>
    </submittedName>
</protein>
<accession>A0A7M1UQU3</accession>
<dbReference type="AlphaFoldDB" id="A0A7M1UQU3"/>
<dbReference type="SUPFAM" id="SSF53756">
    <property type="entry name" value="UDP-Glycosyltransferase/glycogen phosphorylase"/>
    <property type="match status" value="1"/>
</dbReference>
<sequence length="340" mass="39082">MYYVHVPRWFYKSIAGLLKWKNQEDLNPLIKLTHYVDEFMAVIKVMNVFRRSNFYLVFGSMTLFSFFAHLLGLKGKIVIYDPLANYSQTLYLRSRTNINEFLRYGLYLALHKLQLRSSTSVIYPSEIDLVNAKRMFKVNRTAVVPNPYPICFESIDEYLKLRSKRGADVPHFILLAGGRAKANEEAVKTTIEVFNGMPPDKFRLYITGPWDDMKKQVRNPSINILGRVPYEELKKYLAEADYGLSPVFSHAAGTFLKTLAYVASGLNIIATPQSLQGIGFSALRNRKVFIVKNQVEYRRAIEEALSISQGGKPYIITCDSWESLWRQNVANIIELATYDQ</sequence>
<dbReference type="GeneID" id="59453977"/>
<evidence type="ECO:0000313" key="3">
    <source>
        <dbReference type="Proteomes" id="UP000593766"/>
    </source>
</evidence>
<proteinExistence type="predicted"/>
<dbReference type="RefSeq" id="WP_193436368.1">
    <property type="nucleotide sequence ID" value="NZ_CP063144.1"/>
</dbReference>
<dbReference type="OrthoDB" id="382752at2157"/>
<evidence type="ECO:0000313" key="2">
    <source>
        <dbReference type="EMBL" id="QOR94571.1"/>
    </source>
</evidence>
<organism evidence="2 3">
    <name type="scientific">Thermosphaera chiliense</name>
    <dbReference type="NCBI Taxonomy" id="3402707"/>
    <lineage>
        <taxon>Archaea</taxon>
        <taxon>Thermoproteota</taxon>
        <taxon>Thermoprotei</taxon>
        <taxon>Desulfurococcales</taxon>
        <taxon>Desulfurococcaceae</taxon>
        <taxon>Thermosphaera</taxon>
    </lineage>
</organism>
<dbReference type="KEGG" id="tcs:IMZ38_01125"/>
<dbReference type="Proteomes" id="UP000593766">
    <property type="component" value="Chromosome"/>
</dbReference>
<keyword evidence="1" id="KW-1133">Transmembrane helix</keyword>